<keyword evidence="8" id="KW-1185">Reference proteome</keyword>
<keyword evidence="3 5" id="KW-1133">Transmembrane helix</keyword>
<dbReference type="GO" id="GO:0016020">
    <property type="term" value="C:membrane"/>
    <property type="evidence" value="ECO:0007669"/>
    <property type="project" value="UniProtKB-SubCell"/>
</dbReference>
<proteinExistence type="predicted"/>
<sequence length="280" mass="30879">MVLADTLVVLAANVLAMLVPAVAVSVGPRRFLGALRDSRRRFVAVAPYLLPLAVVLAARRLALSIGPEISWYLEWNVTGFIYGLEGTAVVRLQELASPLLTDYFVFVYLYGYVFLLVFPIVAYFALDDTDRLAELLVAFVLNYGIGLVCYVLFVAYGPRNVIPEVVDSLLYTTQPTSQHLTGEVNRNTNVFPSLHASLSATVALFAWRTRSEYVEWLLLAVPLAVSVAVATMYLGIHWVTDVAGGLVLAGGSYWLAIRVVDRYGCWESMPAFFSRLSARS</sequence>
<keyword evidence="2 5" id="KW-0812">Transmembrane</keyword>
<dbReference type="CDD" id="cd03386">
    <property type="entry name" value="PAP2_Aur1_like"/>
    <property type="match status" value="1"/>
</dbReference>
<dbReference type="SUPFAM" id="SSF48317">
    <property type="entry name" value="Acid phosphatase/Vanadium-dependent haloperoxidase"/>
    <property type="match status" value="1"/>
</dbReference>
<evidence type="ECO:0000313" key="7">
    <source>
        <dbReference type="EMBL" id="MXR21537.1"/>
    </source>
</evidence>
<accession>A0A6B0SK25</accession>
<dbReference type="EMBL" id="WUUU01000123">
    <property type="protein sequence ID" value="MXR21537.1"/>
    <property type="molecule type" value="Genomic_DNA"/>
</dbReference>
<comment type="subcellular location">
    <subcellularLocation>
        <location evidence="1">Membrane</location>
        <topology evidence="1">Multi-pass membrane protein</topology>
    </subcellularLocation>
</comment>
<feature type="transmembrane region" description="Helical" evidence="5">
    <location>
        <begin position="216"/>
        <end position="236"/>
    </location>
</feature>
<feature type="transmembrane region" description="Helical" evidence="5">
    <location>
        <begin position="135"/>
        <end position="156"/>
    </location>
</feature>
<evidence type="ECO:0000256" key="1">
    <source>
        <dbReference type="ARBA" id="ARBA00004141"/>
    </source>
</evidence>
<reference evidence="7 8" key="1">
    <citation type="submission" date="2019-12" db="EMBL/GenBank/DDBJ databases">
        <title>Isolation and characterization of three novel carbon monoxide-oxidizing members of Halobacteria from salione crusts and soils.</title>
        <authorList>
            <person name="Myers M.R."/>
            <person name="King G.M."/>
        </authorList>
    </citation>
    <scope>NUCLEOTIDE SEQUENCE [LARGE SCALE GENOMIC DNA]</scope>
    <source>
        <strain evidence="7 8">PCN9</strain>
    </source>
</reference>
<feature type="transmembrane region" description="Helical" evidence="5">
    <location>
        <begin position="42"/>
        <end position="62"/>
    </location>
</feature>
<gene>
    <name evidence="7" type="ORF">GRX66_13310</name>
</gene>
<dbReference type="InterPro" id="IPR036938">
    <property type="entry name" value="PAP2/HPO_sf"/>
</dbReference>
<dbReference type="RefSeq" id="WP_159527003.1">
    <property type="nucleotide sequence ID" value="NZ_WUUU01000123.1"/>
</dbReference>
<protein>
    <submittedName>
        <fullName evidence="7">Phosphatase PAP2 family protein</fullName>
    </submittedName>
</protein>
<dbReference type="PANTHER" id="PTHR31310">
    <property type="match status" value="1"/>
</dbReference>
<dbReference type="InterPro" id="IPR026841">
    <property type="entry name" value="Aur1/Ipt1"/>
</dbReference>
<evidence type="ECO:0000256" key="2">
    <source>
        <dbReference type="ARBA" id="ARBA00022692"/>
    </source>
</evidence>
<evidence type="ECO:0000259" key="6">
    <source>
        <dbReference type="SMART" id="SM00014"/>
    </source>
</evidence>
<feature type="transmembrane region" description="Helical" evidence="5">
    <location>
        <begin position="190"/>
        <end position="207"/>
    </location>
</feature>
<dbReference type="Pfam" id="PF14378">
    <property type="entry name" value="PAP2_3"/>
    <property type="match status" value="1"/>
</dbReference>
<dbReference type="Proteomes" id="UP000471521">
    <property type="component" value="Unassembled WGS sequence"/>
</dbReference>
<dbReference type="Gene3D" id="1.20.144.10">
    <property type="entry name" value="Phosphatidic acid phosphatase type 2/haloperoxidase"/>
    <property type="match status" value="1"/>
</dbReference>
<dbReference type="OrthoDB" id="329477at2157"/>
<evidence type="ECO:0000256" key="4">
    <source>
        <dbReference type="ARBA" id="ARBA00023136"/>
    </source>
</evidence>
<organism evidence="7 8">
    <name type="scientific">Halobacterium bonnevillei</name>
    <dbReference type="NCBI Taxonomy" id="2692200"/>
    <lineage>
        <taxon>Archaea</taxon>
        <taxon>Methanobacteriati</taxon>
        <taxon>Methanobacteriota</taxon>
        <taxon>Stenosarchaea group</taxon>
        <taxon>Halobacteria</taxon>
        <taxon>Halobacteriales</taxon>
        <taxon>Halobacteriaceae</taxon>
        <taxon>Halobacterium</taxon>
    </lineage>
</organism>
<dbReference type="PANTHER" id="PTHR31310:SF7">
    <property type="entry name" value="PA-PHOSPHATASE RELATED-FAMILY PROTEIN DDB_G0268928"/>
    <property type="match status" value="1"/>
</dbReference>
<comment type="caution">
    <text evidence="7">The sequence shown here is derived from an EMBL/GenBank/DDBJ whole genome shotgun (WGS) entry which is preliminary data.</text>
</comment>
<feature type="transmembrane region" description="Helical" evidence="5">
    <location>
        <begin position="6"/>
        <end position="26"/>
    </location>
</feature>
<dbReference type="SMART" id="SM00014">
    <property type="entry name" value="acidPPc"/>
    <property type="match status" value="1"/>
</dbReference>
<feature type="transmembrane region" description="Helical" evidence="5">
    <location>
        <begin position="103"/>
        <end position="126"/>
    </location>
</feature>
<dbReference type="InterPro" id="IPR000326">
    <property type="entry name" value="PAP2/HPO"/>
</dbReference>
<dbReference type="AlphaFoldDB" id="A0A6B0SK25"/>
<dbReference type="InterPro" id="IPR052185">
    <property type="entry name" value="IPC_Synthase-Related"/>
</dbReference>
<name>A0A6B0SK25_9EURY</name>
<keyword evidence="4 5" id="KW-0472">Membrane</keyword>
<evidence type="ECO:0000256" key="3">
    <source>
        <dbReference type="ARBA" id="ARBA00022989"/>
    </source>
</evidence>
<evidence type="ECO:0000256" key="5">
    <source>
        <dbReference type="SAM" id="Phobius"/>
    </source>
</evidence>
<evidence type="ECO:0000313" key="8">
    <source>
        <dbReference type="Proteomes" id="UP000471521"/>
    </source>
</evidence>
<feature type="domain" description="Phosphatidic acid phosphatase type 2/haloperoxidase" evidence="6">
    <location>
        <begin position="140"/>
        <end position="257"/>
    </location>
</feature>